<keyword evidence="2" id="KW-0812">Transmembrane</keyword>
<keyword evidence="4" id="KW-1185">Reference proteome</keyword>
<proteinExistence type="predicted"/>
<feature type="transmembrane region" description="Helical" evidence="2">
    <location>
        <begin position="125"/>
        <end position="143"/>
    </location>
</feature>
<organism evidence="3 4">
    <name type="scientific">Amycolatopsis arida</name>
    <dbReference type="NCBI Taxonomy" id="587909"/>
    <lineage>
        <taxon>Bacteria</taxon>
        <taxon>Bacillati</taxon>
        <taxon>Actinomycetota</taxon>
        <taxon>Actinomycetes</taxon>
        <taxon>Pseudonocardiales</taxon>
        <taxon>Pseudonocardiaceae</taxon>
        <taxon>Amycolatopsis</taxon>
    </lineage>
</organism>
<feature type="transmembrane region" description="Helical" evidence="2">
    <location>
        <begin position="91"/>
        <end position="118"/>
    </location>
</feature>
<dbReference type="RefSeq" id="WP_208325982.1">
    <property type="nucleotide sequence ID" value="NZ_FOWW01000007.1"/>
</dbReference>
<name>A0A1I5YEX3_9PSEU</name>
<dbReference type="Proteomes" id="UP000198727">
    <property type="component" value="Unassembled WGS sequence"/>
</dbReference>
<sequence>MGNPSYDDTPQRGHYERESEPTREYTRYDRTGHDRTGYDRGPSVDTRTLWMGGLATALVAALVAVVAVLITDGVFDVPVIAPANTRGAFDYVGAGWLAAFAAIAALLATAIAHLLLLLAPRPMAFFTWIIALGTVAFAVLPFTTSVRLPVQLTNAAIYLVIGVAIGTLIAGMAGRAQRPRRSSY</sequence>
<dbReference type="InterPro" id="IPR045713">
    <property type="entry name" value="DUF6069"/>
</dbReference>
<reference evidence="4" key="1">
    <citation type="submission" date="2016-10" db="EMBL/GenBank/DDBJ databases">
        <authorList>
            <person name="Varghese N."/>
            <person name="Submissions S."/>
        </authorList>
    </citation>
    <scope>NUCLEOTIDE SEQUENCE [LARGE SCALE GENOMIC DNA]</scope>
    <source>
        <strain evidence="4">CGMCC 4.5579</strain>
    </source>
</reference>
<dbReference type="Pfam" id="PF19545">
    <property type="entry name" value="DUF6069"/>
    <property type="match status" value="1"/>
</dbReference>
<evidence type="ECO:0000256" key="1">
    <source>
        <dbReference type="SAM" id="MobiDB-lite"/>
    </source>
</evidence>
<keyword evidence="2" id="KW-0472">Membrane</keyword>
<feature type="compositionally biased region" description="Basic and acidic residues" evidence="1">
    <location>
        <begin position="9"/>
        <end position="38"/>
    </location>
</feature>
<accession>A0A1I5YEX3</accession>
<evidence type="ECO:0000313" key="4">
    <source>
        <dbReference type="Proteomes" id="UP000198727"/>
    </source>
</evidence>
<keyword evidence="2" id="KW-1133">Transmembrane helix</keyword>
<gene>
    <name evidence="3" type="ORF">SAMN05421810_107109</name>
</gene>
<protein>
    <submittedName>
        <fullName evidence="3">Uncharacterized protein</fullName>
    </submittedName>
</protein>
<evidence type="ECO:0000256" key="2">
    <source>
        <dbReference type="SAM" id="Phobius"/>
    </source>
</evidence>
<dbReference type="STRING" id="587909.SAMN05421810_107109"/>
<dbReference type="EMBL" id="FOWW01000007">
    <property type="protein sequence ID" value="SFQ42749.1"/>
    <property type="molecule type" value="Genomic_DNA"/>
</dbReference>
<feature type="region of interest" description="Disordered" evidence="1">
    <location>
        <begin position="1"/>
        <end position="40"/>
    </location>
</feature>
<evidence type="ECO:0000313" key="3">
    <source>
        <dbReference type="EMBL" id="SFQ42749.1"/>
    </source>
</evidence>
<feature type="transmembrane region" description="Helical" evidence="2">
    <location>
        <begin position="155"/>
        <end position="174"/>
    </location>
</feature>
<feature type="transmembrane region" description="Helical" evidence="2">
    <location>
        <begin position="49"/>
        <end position="71"/>
    </location>
</feature>
<dbReference type="AlphaFoldDB" id="A0A1I5YEX3"/>